<feature type="signal peptide" evidence="6">
    <location>
        <begin position="1"/>
        <end position="23"/>
    </location>
</feature>
<dbReference type="Pfam" id="PF13416">
    <property type="entry name" value="SBP_bac_8"/>
    <property type="match status" value="1"/>
</dbReference>
<comment type="caution">
    <text evidence="7">The sequence shown here is derived from an EMBL/GenBank/DDBJ whole genome shotgun (WGS) entry which is preliminary data.</text>
</comment>
<evidence type="ECO:0000256" key="3">
    <source>
        <dbReference type="ARBA" id="ARBA00022448"/>
    </source>
</evidence>
<proteinExistence type="inferred from homology"/>
<feature type="chain" id="PRO_5038778315" evidence="6">
    <location>
        <begin position="24"/>
        <end position="533"/>
    </location>
</feature>
<dbReference type="PANTHER" id="PTHR43649">
    <property type="entry name" value="ARABINOSE-BINDING PROTEIN-RELATED"/>
    <property type="match status" value="1"/>
</dbReference>
<dbReference type="Proteomes" id="UP000826793">
    <property type="component" value="Unassembled WGS sequence"/>
</dbReference>
<reference evidence="7" key="1">
    <citation type="journal article" date="2021" name="PeerJ">
        <title>Extensive microbial diversity within the chicken gut microbiome revealed by metagenomics and culture.</title>
        <authorList>
            <person name="Gilroy R."/>
            <person name="Ravi A."/>
            <person name="Getino M."/>
            <person name="Pursley I."/>
            <person name="Horton D.L."/>
            <person name="Alikhan N.F."/>
            <person name="Baker D."/>
            <person name="Gharbi K."/>
            <person name="Hall N."/>
            <person name="Watson M."/>
            <person name="Adriaenssens E.M."/>
            <person name="Foster-Nyarko E."/>
            <person name="Jarju S."/>
            <person name="Secka A."/>
            <person name="Antonio M."/>
            <person name="Oren A."/>
            <person name="Chaudhuri R.R."/>
            <person name="La Ragione R."/>
            <person name="Hildebrand F."/>
            <person name="Pallen M.J."/>
        </authorList>
    </citation>
    <scope>NUCLEOTIDE SEQUENCE</scope>
    <source>
        <strain evidence="7">CHK185-1770</strain>
    </source>
</reference>
<evidence type="ECO:0000256" key="4">
    <source>
        <dbReference type="ARBA" id="ARBA00022729"/>
    </source>
</evidence>
<evidence type="ECO:0000256" key="2">
    <source>
        <dbReference type="ARBA" id="ARBA00008520"/>
    </source>
</evidence>
<evidence type="ECO:0000256" key="5">
    <source>
        <dbReference type="SAM" id="Phobius"/>
    </source>
</evidence>
<dbReference type="SUPFAM" id="SSF53850">
    <property type="entry name" value="Periplasmic binding protein-like II"/>
    <property type="match status" value="1"/>
</dbReference>
<evidence type="ECO:0000256" key="6">
    <source>
        <dbReference type="SAM" id="SignalP"/>
    </source>
</evidence>
<keyword evidence="5" id="KW-0472">Membrane</keyword>
<dbReference type="AlphaFoldDB" id="A0A9D2SG40"/>
<organism evidence="7 8">
    <name type="scientific">Candidatus Acutalibacter pullicola</name>
    <dbReference type="NCBI Taxonomy" id="2838417"/>
    <lineage>
        <taxon>Bacteria</taxon>
        <taxon>Bacillati</taxon>
        <taxon>Bacillota</taxon>
        <taxon>Clostridia</taxon>
        <taxon>Eubacteriales</taxon>
        <taxon>Acutalibacteraceae</taxon>
        <taxon>Acutalibacter</taxon>
    </lineage>
</organism>
<protein>
    <submittedName>
        <fullName evidence="7">Extracellular solute-binding protein</fullName>
    </submittedName>
</protein>
<name>A0A9D2SG40_9FIRM</name>
<evidence type="ECO:0000256" key="1">
    <source>
        <dbReference type="ARBA" id="ARBA00004196"/>
    </source>
</evidence>
<gene>
    <name evidence="7" type="ORF">H9710_06705</name>
</gene>
<evidence type="ECO:0000313" key="8">
    <source>
        <dbReference type="Proteomes" id="UP000826793"/>
    </source>
</evidence>
<accession>A0A9D2SG40</accession>
<keyword evidence="5" id="KW-1133">Transmembrane helix</keyword>
<keyword evidence="4 6" id="KW-0732">Signal</keyword>
<comment type="similarity">
    <text evidence="2">Belongs to the bacterial solute-binding protein 1 family.</text>
</comment>
<keyword evidence="3" id="KW-0813">Transport</keyword>
<keyword evidence="5" id="KW-0812">Transmembrane</keyword>
<reference evidence="7" key="2">
    <citation type="submission" date="2021-04" db="EMBL/GenBank/DDBJ databases">
        <authorList>
            <person name="Gilroy R."/>
        </authorList>
    </citation>
    <scope>NUCLEOTIDE SEQUENCE</scope>
    <source>
        <strain evidence="7">CHK185-1770</strain>
    </source>
</reference>
<dbReference type="InterPro" id="IPR050490">
    <property type="entry name" value="Bact_solute-bd_prot1"/>
</dbReference>
<dbReference type="EMBL" id="DWXG01000052">
    <property type="protein sequence ID" value="HJB98253.1"/>
    <property type="molecule type" value="Genomic_DNA"/>
</dbReference>
<dbReference type="Gene3D" id="3.40.190.10">
    <property type="entry name" value="Periplasmic binding protein-like II"/>
    <property type="match status" value="1"/>
</dbReference>
<comment type="subcellular location">
    <subcellularLocation>
        <location evidence="1">Cell envelope</location>
    </subcellularLocation>
</comment>
<evidence type="ECO:0000313" key="7">
    <source>
        <dbReference type="EMBL" id="HJB98253.1"/>
    </source>
</evidence>
<sequence length="533" mass="59460">MRKKCLCLLLAVLLCLPLAGCHGSQQRAAFTVPETLDTSRNYEITFWAKNDTNKRQTDIYRQAIEEFQQLYPNITVTLRLYTDYGDIYNDVITNISTGTTPNVCITYPDHIATYLTGDNVVVPLDDLFTDSRYGLGGSEVLFDSPTQEEMVPQFLEECRLNGHTYAVPYMRSTEACYVNKDMVEALGYTLPETLTWDFIWEVSEAAAATLGEDGIYAINGQEVLIPFIYKSTDNMMIQMLQQLQAGYSTDSGEIQLFNDTTEDLLLGIASHTASGAFSTFKISGYPANFLNAGQCIFAIDSTAGATWMGTNAPLVDIDEGEIVDFETQVMTVPQFDPDHPQMISQGPSICIFNKEDPQEVLASWLFTQYLLTDSVQIAYSQTEGYVPVTTRAQENPAYQDYLSRAGEDDDTYYQVKIDAAQLLLENLDNTFTTPVFNGSASLRDAAGQLIEDVTKSVRRHQEVNADTIQQLYTDTQALYHLDSVTATGGGKQDLGPLPGTAVALLAVLAVAWILIFLYLFLSWRRRRLKSHQK</sequence>
<dbReference type="PANTHER" id="PTHR43649:SF31">
    <property type="entry name" value="SN-GLYCEROL-3-PHOSPHATE-BINDING PERIPLASMIC PROTEIN UGPB"/>
    <property type="match status" value="1"/>
</dbReference>
<dbReference type="GO" id="GO:0030313">
    <property type="term" value="C:cell envelope"/>
    <property type="evidence" value="ECO:0007669"/>
    <property type="project" value="UniProtKB-SubCell"/>
</dbReference>
<dbReference type="InterPro" id="IPR006059">
    <property type="entry name" value="SBP"/>
</dbReference>
<feature type="transmembrane region" description="Helical" evidence="5">
    <location>
        <begin position="501"/>
        <end position="521"/>
    </location>
</feature>